<reference evidence="2 3" key="1">
    <citation type="journal article" date="2017" name="Syst. Appl. Microbiol.">
        <title>Soybeans inoculated with root zone soils of Canadian native legumes harbour diverse and novel Bradyrhizobium spp. that possess agricultural potential.</title>
        <authorList>
            <person name="Bromfield E.S.P."/>
            <person name="Cloutier S."/>
            <person name="Tambong J.T."/>
            <person name="Tran Thi T.V."/>
        </authorList>
    </citation>
    <scope>NUCLEOTIDE SEQUENCE [LARGE SCALE GENOMIC DNA]</scope>
    <source>
        <strain evidence="2 3">323S2</strain>
    </source>
</reference>
<dbReference type="AlphaFoldDB" id="A0A7Z0TW65"/>
<dbReference type="Proteomes" id="UP000564836">
    <property type="component" value="Chromosome"/>
</dbReference>
<protein>
    <submittedName>
        <fullName evidence="1">Uncharacterized protein</fullName>
    </submittedName>
</protein>
<gene>
    <name evidence="2" type="ORF">G6321_00028250</name>
    <name evidence="1" type="ORF">G6321_39995</name>
</gene>
<dbReference type="EMBL" id="CP088280">
    <property type="protein sequence ID" value="UGX98794.1"/>
    <property type="molecule type" value="Genomic_DNA"/>
</dbReference>
<reference evidence="1" key="2">
    <citation type="submission" date="2020-06" db="EMBL/GenBank/DDBJ databases">
        <title>Whole Genome Sequence of Bradyrhizobium sp. Strain 323S2.</title>
        <authorList>
            <person name="Bromfield E.S.P."/>
        </authorList>
    </citation>
    <scope>NUCLEOTIDE SEQUENCE [LARGE SCALE GENOMIC DNA]</scope>
    <source>
        <strain evidence="1">323S2</strain>
    </source>
</reference>
<name>A0A7Z0TW65_9BRAD</name>
<sequence>MIEPATPALVCVAVSTPTMKMRCELLPLMVKPLPLMLTELKIGDSGPDSVTLVCRLMMKPPGGVEALICASAALSVPAPPVEPPRWCRCRWRP</sequence>
<evidence type="ECO:0000313" key="2">
    <source>
        <dbReference type="EMBL" id="UGX98794.1"/>
    </source>
</evidence>
<evidence type="ECO:0000313" key="3">
    <source>
        <dbReference type="Proteomes" id="UP000564836"/>
    </source>
</evidence>
<proteinExistence type="predicted"/>
<dbReference type="EMBL" id="JACBFH010000001">
    <property type="protein sequence ID" value="NYY94355.1"/>
    <property type="molecule type" value="Genomic_DNA"/>
</dbReference>
<accession>A0A7Z0TW65</accession>
<organism evidence="1">
    <name type="scientific">Bradyrhizobium barranii subsp. barranii</name>
    <dbReference type="NCBI Taxonomy" id="2823807"/>
    <lineage>
        <taxon>Bacteria</taxon>
        <taxon>Pseudomonadati</taxon>
        <taxon>Pseudomonadota</taxon>
        <taxon>Alphaproteobacteria</taxon>
        <taxon>Hyphomicrobiales</taxon>
        <taxon>Nitrobacteraceae</taxon>
        <taxon>Bradyrhizobium</taxon>
        <taxon>Bradyrhizobium barranii</taxon>
    </lineage>
</organism>
<evidence type="ECO:0000313" key="1">
    <source>
        <dbReference type="EMBL" id="NYY94355.1"/>
    </source>
</evidence>
<reference evidence="2 3" key="3">
    <citation type="journal article" date="2022" name="Int. J. Syst. Evol. Microbiol.">
        <title>Strains of Bradyrhizobium barranii sp. nov. associated with legumes native to Canada are symbionts of soybeans and belong to different subspecies (subsp. barranii subsp. nov. and subsp. apii subsp. nov.) and symbiovars (sv. glycinearum and sv. septentrionale).</title>
        <authorList>
            <person name="Bromfield E.S.P."/>
            <person name="Cloutier S."/>
            <person name="Wasai-Hara S."/>
            <person name="Minamisawa K."/>
        </authorList>
    </citation>
    <scope>NUCLEOTIDE SEQUENCE [LARGE SCALE GENOMIC DNA]</scope>
    <source>
        <strain evidence="2 3">323S2</strain>
    </source>
</reference>